<dbReference type="Pfam" id="PF04434">
    <property type="entry name" value="SWIM"/>
    <property type="match status" value="1"/>
</dbReference>
<feature type="compositionally biased region" description="Low complexity" evidence="5">
    <location>
        <begin position="23"/>
        <end position="35"/>
    </location>
</feature>
<dbReference type="PANTHER" id="PTHR31973">
    <property type="entry name" value="POLYPROTEIN, PUTATIVE-RELATED"/>
    <property type="match status" value="1"/>
</dbReference>
<dbReference type="Pfam" id="PF03372">
    <property type="entry name" value="Exo_endo_phos"/>
    <property type="match status" value="1"/>
</dbReference>
<accession>A0A8T1XL12</accession>
<dbReference type="CDD" id="cd01650">
    <property type="entry name" value="RT_nLTR_like"/>
    <property type="match status" value="1"/>
</dbReference>
<dbReference type="InterPro" id="IPR026960">
    <property type="entry name" value="RVT-Znf"/>
</dbReference>
<dbReference type="Pfam" id="PF14111">
    <property type="entry name" value="DUF4283"/>
    <property type="match status" value="1"/>
</dbReference>
<evidence type="ECO:0000256" key="1">
    <source>
        <dbReference type="ARBA" id="ARBA00022723"/>
    </source>
</evidence>
<organism evidence="7 8">
    <name type="scientific">Arabidopsis thaliana x Arabidopsis arenosa</name>
    <dbReference type="NCBI Taxonomy" id="1240361"/>
    <lineage>
        <taxon>Eukaryota</taxon>
        <taxon>Viridiplantae</taxon>
        <taxon>Streptophyta</taxon>
        <taxon>Embryophyta</taxon>
        <taxon>Tracheophyta</taxon>
        <taxon>Spermatophyta</taxon>
        <taxon>Magnoliopsida</taxon>
        <taxon>eudicotyledons</taxon>
        <taxon>Gunneridae</taxon>
        <taxon>Pentapetalae</taxon>
        <taxon>rosids</taxon>
        <taxon>malvids</taxon>
        <taxon>Brassicales</taxon>
        <taxon>Brassicaceae</taxon>
        <taxon>Camelineae</taxon>
        <taxon>Arabidopsis</taxon>
    </lineage>
</organism>
<feature type="region of interest" description="Disordered" evidence="5">
    <location>
        <begin position="521"/>
        <end position="554"/>
    </location>
</feature>
<dbReference type="PROSITE" id="PS50966">
    <property type="entry name" value="ZF_SWIM"/>
    <property type="match status" value="1"/>
</dbReference>
<gene>
    <name evidence="7" type="ORF">ISN45_Aa08g001480</name>
</gene>
<keyword evidence="1" id="KW-0479">Metal-binding</keyword>
<comment type="caution">
    <text evidence="7">The sequence shown here is derived from an EMBL/GenBank/DDBJ whole genome shotgun (WGS) entry which is preliminary data.</text>
</comment>
<dbReference type="EMBL" id="JAEFBK010000013">
    <property type="protein sequence ID" value="KAG7532470.1"/>
    <property type="molecule type" value="Genomic_DNA"/>
</dbReference>
<evidence type="ECO:0000259" key="6">
    <source>
        <dbReference type="PROSITE" id="PS50966"/>
    </source>
</evidence>
<feature type="domain" description="SWIM-type" evidence="6">
    <location>
        <begin position="2127"/>
        <end position="2168"/>
    </location>
</feature>
<proteinExistence type="predicted"/>
<feature type="compositionally biased region" description="Pro residues" evidence="5">
    <location>
        <begin position="1"/>
        <end position="22"/>
    </location>
</feature>
<name>A0A8T1XL12_9BRAS</name>
<dbReference type="InterPro" id="IPR005135">
    <property type="entry name" value="Endo/exonuclease/phosphatase"/>
</dbReference>
<evidence type="ECO:0000313" key="8">
    <source>
        <dbReference type="Proteomes" id="UP000694240"/>
    </source>
</evidence>
<dbReference type="GO" id="GO:0003824">
    <property type="term" value="F:catalytic activity"/>
    <property type="evidence" value="ECO:0007669"/>
    <property type="project" value="InterPro"/>
</dbReference>
<dbReference type="Proteomes" id="UP000694240">
    <property type="component" value="Chromosome 13"/>
</dbReference>
<dbReference type="InterPro" id="IPR007527">
    <property type="entry name" value="Znf_SWIM"/>
</dbReference>
<dbReference type="SMART" id="SM00575">
    <property type="entry name" value="ZnF_PMZ"/>
    <property type="match status" value="1"/>
</dbReference>
<keyword evidence="8" id="KW-1185">Reference proteome</keyword>
<dbReference type="PANTHER" id="PTHR31973:SF187">
    <property type="entry name" value="MUTATOR TRANSPOSASE MUDRA PROTEIN"/>
    <property type="match status" value="1"/>
</dbReference>
<keyword evidence="2 4" id="KW-0863">Zinc-finger</keyword>
<feature type="region of interest" description="Disordered" evidence="5">
    <location>
        <begin position="348"/>
        <end position="375"/>
    </location>
</feature>
<dbReference type="Pfam" id="PF00078">
    <property type="entry name" value="RVT_1"/>
    <property type="match status" value="2"/>
</dbReference>
<evidence type="ECO:0000256" key="3">
    <source>
        <dbReference type="ARBA" id="ARBA00022833"/>
    </source>
</evidence>
<dbReference type="Pfam" id="PF03108">
    <property type="entry name" value="DBD_Tnp_Mut"/>
    <property type="match status" value="1"/>
</dbReference>
<evidence type="ECO:0000256" key="5">
    <source>
        <dbReference type="SAM" id="MobiDB-lite"/>
    </source>
</evidence>
<dbReference type="InterPro" id="IPR004332">
    <property type="entry name" value="Transposase_MuDR"/>
</dbReference>
<dbReference type="InterPro" id="IPR025558">
    <property type="entry name" value="DUF4283"/>
</dbReference>
<feature type="compositionally biased region" description="Polar residues" evidence="5">
    <location>
        <begin position="351"/>
        <end position="373"/>
    </location>
</feature>
<dbReference type="InterPro" id="IPR006564">
    <property type="entry name" value="Znf_PMZ"/>
</dbReference>
<dbReference type="InterPro" id="IPR018289">
    <property type="entry name" value="MULE_transposase_dom"/>
</dbReference>
<keyword evidence="3" id="KW-0862">Zinc</keyword>
<protein>
    <submittedName>
        <fullName evidence="7">Zinc finger PMZ-type</fullName>
    </submittedName>
</protein>
<dbReference type="InterPro" id="IPR000477">
    <property type="entry name" value="RT_dom"/>
</dbReference>
<dbReference type="Pfam" id="PF10551">
    <property type="entry name" value="MULE"/>
    <property type="match status" value="1"/>
</dbReference>
<dbReference type="GO" id="GO:0008270">
    <property type="term" value="F:zinc ion binding"/>
    <property type="evidence" value="ECO:0007669"/>
    <property type="project" value="UniProtKB-KW"/>
</dbReference>
<feature type="region of interest" description="Disordered" evidence="5">
    <location>
        <begin position="1"/>
        <end position="36"/>
    </location>
</feature>
<dbReference type="Pfam" id="PF13966">
    <property type="entry name" value="zf-RVT"/>
    <property type="match status" value="1"/>
</dbReference>
<sequence length="2276" mass="255250">MSEALPPPPPPIPPDPAPPSPILPVSAPPSSVSPSRVQLSFPIDVEMSDLSSSSSPPLVNLKSHDIPSERGVLGVAPSSFLARDSAYVLPSVPIESSSPSVVSPTSRVSNPTAGVLGAGFNWAKNLTSSGKIPISSAPVSISTEGRPRVKVPNAVFERGAKLHEDYIVGVFYGKAPSYGKIWGVLNFLWGKDKRVTVHNLTNNAFLFYIPSPSLRKRVLQHELWRVGDSPFFVMPWTSEFTFNPPSLDRAPVWASIKNIPFDLITPEGLSIICRPLGRAVDYKPFNSINSAEVKVVVDLTKPLPNVLELEQEDGHILLLTVTFPWLPPLCSICNEIGHKSVLCPNAPPAGHQSSNSRSENLPSKSPVSKQPGSSLAEPKKVWIQVQGKNVSEVVHNVDTTAPSALVTSNTQAHPPVSHSMPQSSADLLVTSVTDDPVKVQKVNLVTGQLPPSEAGLVSSFSENLAPSHSRSETPFVLASHTVSPSTLALATIPPPSTSNPFDMLQEAESDMVLVAAALSPANSGLPSSSSTFSEKKKKKRKWDAQHSPPHGGVLSILGEKPPTRARVLFKDLQSITCEITLEDGTNFVYTAVYAANEEEDRQSLWASLRNLASSFCLSSRPWMINGDFNEILHPAETSNPNIVSSTRGMRLFGECLADLGVFDLPSRGPKFTWTNKRSLDPIGKKIDRCLVNGTWLLRFPLSHCTFEAPEFSDHTPCHIKLVTDPPAYGTRPFKFFNFLAKHPLFLDSVKEVWESVGGSVFALKDFCFKLKKLKQPLKSLLKNNFSDLEKRVLEAHSTLKSLQLISFNDPSPLNLQNESSAKDIWSGLCLTEESFFRQKSRIRWMGEGDLNTSFFHSVTTARNAGNAIRHLLKPDGSYTSSLQEVHELAVNHFSGILTTIKGQYCPALPGFLNFLIHSTCSDVQQEALFSTFTGEDIRSCLFKMPLNKTPGPDGFSVEFFKSTWSIIGQDLITVVLKFFQDSFIPTALNSTSLVLIPKRPGSEELKDFRPISCLNTVYKIISRLLTNRLKPILPDLILPNQTAFVKDRLLLENVLLASEVMQGYHLNSRKARITLKVDIAKAFDSAAEMGSFGYHLGCEELKLTHLCFADDLLIFLDGTENSLRGVLSVLADFERMSGLSMNVEKTSLFCSGLGERDLQHLTNVFHLKHVSLPVRYLGLPLSSRKLSVKDCDPLLYQIRKKLNSWTHRFLSFAGRLTLLSSVISGIIGFWTSAFFLPKRVSRKINSLCSSFLWHGKAGIASGAKVAWHDICFPKKEGGLGLRHIGSWIETCALKLIWMLFFRAGSLWVAWIREKYLSLSSFWALNANNYAYSWIFRRLLKLRPKALKFLSIKIGNGDSTFFWWDPWTPYGSLYHFLGADGPSRLGIPLLSTVAEVWNVDGWSLPNARTARQVLLYAFISTVTFSSSSDKAMWAVNGLPCRSFSSKDVWNSIRDSRDLCSWAPLVWHKAVIPKHATTTWIFILNRNPTLDRMASWGYDIERDCLLCGLAQETRNHLFFECSFSAQVWSLITQKLGILSPPTIWDQVLLWLPNALPTKYSKLAVLHGWQGVIYELWRERNRRYHDGLTLLPSTVANLVISTIENKCTALHQLGSKSALPILQCWMRTRKMLQDDDDAMPCSKNVLLGDDWVDDEDDDDDTFSGIGDSFEYDTVNGSDEDYEDPPAVTSNLKMESAIYVGQEFQSKAELQQRLNMLKLEEEFNFRVHKSEPSLLVVKCAGPAGDVSCQWMVRASKLVSTCEHFTVRKHISVHTCSLESRKPGRVTAKFISQLFRNERGEDGHNSKPNDISTMMLIKYGFEMKYWNSWKSLEHVKESVRGTAESGYERLPAYIHLIKKYNPGTIAHLEKDGEDRFKYLFISFGACVKGFKFMRKVIVVDGSFLKGKYEGLLLVATAQDGNYQIFPIAFGIVDSENNAAWEWFFNRLQEVIPDSHDLVIISDRHQSIAKAITKVYPAARRGICTYHLKKNIMKKFRGSEHMSKVKEAANAYSLPEFAKVFGEIRQQNARLCNYLEKAGVTLWSRAHFSGNRYNVTTSNIAESINGALKKARELPIVTFLEYVGDMLSRWFYERRVAAALYEANITPRVDKMMNKRSIIGKHLKARPINTYRFQVKVPTGDCVVDFEHMTCTCRRFDVHKIPCVHAIAAARKTSLSWESLVSRHYTKTYLFGAYAEIISPIEEWLPPPDIAVQRCLPPKIGKKLEDLKREDINLHWRMLHKQNALGKNMHVRIVVFQVIIARHVRHEMLFWRMDQVLQQLMA</sequence>
<reference evidence="7 8" key="1">
    <citation type="submission" date="2020-12" db="EMBL/GenBank/DDBJ databases">
        <title>Concerted genomic and epigenomic changes stabilize Arabidopsis allopolyploids.</title>
        <authorList>
            <person name="Chen Z."/>
        </authorList>
    </citation>
    <scope>NUCLEOTIDE SEQUENCE [LARGE SCALE GENOMIC DNA]</scope>
    <source>
        <strain evidence="7">Allo738</strain>
        <tissue evidence="7">Leaf</tissue>
    </source>
</reference>
<evidence type="ECO:0000313" key="7">
    <source>
        <dbReference type="EMBL" id="KAG7532470.1"/>
    </source>
</evidence>
<evidence type="ECO:0000256" key="4">
    <source>
        <dbReference type="PROSITE-ProRule" id="PRU00325"/>
    </source>
</evidence>
<evidence type="ECO:0000256" key="2">
    <source>
        <dbReference type="ARBA" id="ARBA00022771"/>
    </source>
</evidence>
<feature type="compositionally biased region" description="Low complexity" evidence="5">
    <location>
        <begin position="521"/>
        <end position="532"/>
    </location>
</feature>